<reference evidence="12 13" key="1">
    <citation type="submission" date="2016-08" db="EMBL/GenBank/DDBJ databases">
        <title>A new outlook on sporulation: Clostridium algidixylanolyticum.</title>
        <authorList>
            <person name="Poppleton D.I."/>
            <person name="Gribaldo S."/>
        </authorList>
    </citation>
    <scope>NUCLEOTIDE SEQUENCE [LARGE SCALE GENOMIC DNA]</scope>
    <source>
        <strain evidence="12 13">SPL73</strain>
    </source>
</reference>
<dbReference type="InterPro" id="IPR029001">
    <property type="entry name" value="ITPase-like_fam"/>
</dbReference>
<dbReference type="PANTHER" id="PTHR11067">
    <property type="entry name" value="INOSINE TRIPHOSPHATE PYROPHOSPHATASE/HAM1 PROTEIN"/>
    <property type="match status" value="1"/>
</dbReference>
<evidence type="ECO:0000256" key="5">
    <source>
        <dbReference type="ARBA" id="ARBA00022801"/>
    </source>
</evidence>
<sequence length="210" mass="23089">MNEETIIFATGNEGKMREIREILKDLGANVLSMKEAGADLSIVEDGTTFLENAEIKARAVWEKTGGIVLADDSGLVVDCLDGEPGIYSARYMGEDTSYEIKNQNLLNRAAKASGEERSARFVCSIAAILPDGRVLHTEEAMEGLLADAPAGEEGFGYDPIFYLPEFKKTASQLTMEQKNQISHRGKALETMKCKLMEYYGGKKDENTDCQ</sequence>
<dbReference type="SUPFAM" id="SSF52972">
    <property type="entry name" value="ITPase-like"/>
    <property type="match status" value="1"/>
</dbReference>
<feature type="active site" description="Proton acceptor" evidence="10">
    <location>
        <position position="72"/>
    </location>
</feature>
<dbReference type="RefSeq" id="WP_120196420.1">
    <property type="nucleotide sequence ID" value="NZ_MCIA01000011.1"/>
</dbReference>
<evidence type="ECO:0000256" key="8">
    <source>
        <dbReference type="ARBA" id="ARBA00051875"/>
    </source>
</evidence>
<dbReference type="Pfam" id="PF01725">
    <property type="entry name" value="Ham1p_like"/>
    <property type="match status" value="1"/>
</dbReference>
<comment type="similarity">
    <text evidence="1 10 11">Belongs to the HAM1 NTPase family.</text>
</comment>
<dbReference type="EC" id="3.6.1.66" evidence="10"/>
<feature type="binding site" evidence="10">
    <location>
        <begin position="183"/>
        <end position="184"/>
    </location>
    <ligand>
        <name>substrate</name>
    </ligand>
</feature>
<dbReference type="NCBIfam" id="TIGR00042">
    <property type="entry name" value="RdgB/HAM1 family non-canonical purine NTP pyrophosphatase"/>
    <property type="match status" value="1"/>
</dbReference>
<dbReference type="AlphaFoldDB" id="A0A419T4T9"/>
<feature type="binding site" evidence="10">
    <location>
        <position position="72"/>
    </location>
    <ligand>
        <name>Mg(2+)</name>
        <dbReference type="ChEBI" id="CHEBI:18420"/>
    </ligand>
</feature>
<dbReference type="PANTHER" id="PTHR11067:SF9">
    <property type="entry name" value="INOSINE TRIPHOSPHATE PYROPHOSPHATASE"/>
    <property type="match status" value="1"/>
</dbReference>
<comment type="function">
    <text evidence="10">Pyrophosphatase that catalyzes the hydrolysis of nucleoside triphosphates to their monophosphate derivatives, with a high preference for the non-canonical purine nucleotides XTP (xanthosine triphosphate), dITP (deoxyinosine triphosphate) and ITP. Seems to function as a house-cleaning enzyme that removes non-canonical purine nucleotides from the nucleotide pool, thus preventing their incorporation into DNA/RNA and avoiding chromosomal lesions.</text>
</comment>
<dbReference type="OrthoDB" id="9807456at2"/>
<evidence type="ECO:0000313" key="12">
    <source>
        <dbReference type="EMBL" id="RKD32501.1"/>
    </source>
</evidence>
<dbReference type="GO" id="GO:0036220">
    <property type="term" value="F:ITP diphosphatase activity"/>
    <property type="evidence" value="ECO:0007669"/>
    <property type="project" value="UniProtKB-UniRule"/>
</dbReference>
<comment type="cofactor">
    <cofactor evidence="10">
        <name>Mg(2+)</name>
        <dbReference type="ChEBI" id="CHEBI:18420"/>
    </cofactor>
    <text evidence="10">Binds 1 Mg(2+) ion per subunit.</text>
</comment>
<dbReference type="GO" id="GO:0009146">
    <property type="term" value="P:purine nucleoside triphosphate catabolic process"/>
    <property type="evidence" value="ECO:0007669"/>
    <property type="project" value="UniProtKB-UniRule"/>
</dbReference>
<keyword evidence="6 10" id="KW-0460">Magnesium</keyword>
<dbReference type="GO" id="GO:0009117">
    <property type="term" value="P:nucleotide metabolic process"/>
    <property type="evidence" value="ECO:0007669"/>
    <property type="project" value="UniProtKB-KW"/>
</dbReference>
<comment type="caution">
    <text evidence="10">Lacks conserved residue(s) required for the propagation of feature annotation.</text>
</comment>
<keyword evidence="13" id="KW-1185">Reference proteome</keyword>
<dbReference type="GO" id="GO:0036222">
    <property type="term" value="F:XTP diphosphatase activity"/>
    <property type="evidence" value="ECO:0007669"/>
    <property type="project" value="UniProtKB-UniRule"/>
</dbReference>
<dbReference type="Proteomes" id="UP000284277">
    <property type="component" value="Unassembled WGS sequence"/>
</dbReference>
<keyword evidence="3 10" id="KW-0479">Metal-binding</keyword>
<dbReference type="GO" id="GO:0017111">
    <property type="term" value="F:ribonucleoside triphosphate phosphatase activity"/>
    <property type="evidence" value="ECO:0007669"/>
    <property type="project" value="InterPro"/>
</dbReference>
<comment type="catalytic activity">
    <reaction evidence="9 10">
        <text>XTP + H2O = XMP + diphosphate + H(+)</text>
        <dbReference type="Rhea" id="RHEA:28610"/>
        <dbReference type="ChEBI" id="CHEBI:15377"/>
        <dbReference type="ChEBI" id="CHEBI:15378"/>
        <dbReference type="ChEBI" id="CHEBI:33019"/>
        <dbReference type="ChEBI" id="CHEBI:57464"/>
        <dbReference type="ChEBI" id="CHEBI:61314"/>
        <dbReference type="EC" id="3.6.1.66"/>
    </reaction>
</comment>
<dbReference type="GO" id="GO:0005829">
    <property type="term" value="C:cytosol"/>
    <property type="evidence" value="ECO:0007669"/>
    <property type="project" value="TreeGrafter"/>
</dbReference>
<keyword evidence="7 10" id="KW-0546">Nucleotide metabolism</keyword>
<evidence type="ECO:0000256" key="10">
    <source>
        <dbReference type="HAMAP-Rule" id="MF_01405"/>
    </source>
</evidence>
<feature type="binding site" evidence="10">
    <location>
        <position position="178"/>
    </location>
    <ligand>
        <name>substrate</name>
    </ligand>
</feature>
<evidence type="ECO:0000256" key="2">
    <source>
        <dbReference type="ARBA" id="ARBA00011738"/>
    </source>
</evidence>
<dbReference type="CDD" id="cd00515">
    <property type="entry name" value="HAM1"/>
    <property type="match status" value="1"/>
</dbReference>
<dbReference type="GO" id="GO:0000166">
    <property type="term" value="F:nucleotide binding"/>
    <property type="evidence" value="ECO:0007669"/>
    <property type="project" value="UniProtKB-KW"/>
</dbReference>
<gene>
    <name evidence="12" type="ORF">BET01_17545</name>
</gene>
<dbReference type="InterPro" id="IPR002637">
    <property type="entry name" value="RdgB/HAM1"/>
</dbReference>
<evidence type="ECO:0000313" key="13">
    <source>
        <dbReference type="Proteomes" id="UP000284277"/>
    </source>
</evidence>
<evidence type="ECO:0000256" key="6">
    <source>
        <dbReference type="ARBA" id="ARBA00022842"/>
    </source>
</evidence>
<feature type="binding site" evidence="10">
    <location>
        <begin position="155"/>
        <end position="158"/>
    </location>
    <ligand>
        <name>substrate</name>
    </ligand>
</feature>
<accession>A0A419T4T9</accession>
<dbReference type="EMBL" id="MCIA01000011">
    <property type="protein sequence ID" value="RKD32501.1"/>
    <property type="molecule type" value="Genomic_DNA"/>
</dbReference>
<comment type="caution">
    <text evidence="12">The sequence shown here is derived from an EMBL/GenBank/DDBJ whole genome shotgun (WGS) entry which is preliminary data.</text>
</comment>
<keyword evidence="5 10" id="KW-0378">Hydrolase</keyword>
<dbReference type="GO" id="GO:0046872">
    <property type="term" value="F:metal ion binding"/>
    <property type="evidence" value="ECO:0007669"/>
    <property type="project" value="UniProtKB-KW"/>
</dbReference>
<dbReference type="HAMAP" id="MF_01405">
    <property type="entry name" value="Non_canon_purine_NTPase"/>
    <property type="match status" value="1"/>
</dbReference>
<evidence type="ECO:0000256" key="11">
    <source>
        <dbReference type="RuleBase" id="RU003781"/>
    </source>
</evidence>
<keyword evidence="4 10" id="KW-0547">Nucleotide-binding</keyword>
<dbReference type="FunFam" id="3.90.950.10:FF:000001">
    <property type="entry name" value="dITP/XTP pyrophosphatase"/>
    <property type="match status" value="1"/>
</dbReference>
<name>A0A419T4T9_9FIRM</name>
<protein>
    <recommendedName>
        <fullName evidence="10">dITP/XTP pyrophosphatase</fullName>
        <ecNumber evidence="10">3.6.1.66</ecNumber>
    </recommendedName>
    <alternativeName>
        <fullName evidence="10">Non-canonical purine NTP pyrophosphatase</fullName>
    </alternativeName>
    <alternativeName>
        <fullName evidence="10">Non-standard purine NTP pyrophosphatase</fullName>
    </alternativeName>
    <alternativeName>
        <fullName evidence="10">Nucleoside-triphosphate diphosphatase</fullName>
    </alternativeName>
    <alternativeName>
        <fullName evidence="10">Nucleoside-triphosphate pyrophosphatase</fullName>
        <shortName evidence="10">NTPase</shortName>
    </alternativeName>
</protein>
<comment type="subunit">
    <text evidence="2 10">Homodimer.</text>
</comment>
<feature type="binding site" evidence="10">
    <location>
        <begin position="10"/>
        <end position="15"/>
    </location>
    <ligand>
        <name>substrate</name>
    </ligand>
</feature>
<evidence type="ECO:0000256" key="3">
    <source>
        <dbReference type="ARBA" id="ARBA00022723"/>
    </source>
</evidence>
<comment type="catalytic activity">
    <reaction evidence="10">
        <text>ITP + H2O = IMP + diphosphate + H(+)</text>
        <dbReference type="Rhea" id="RHEA:29399"/>
        <dbReference type="ChEBI" id="CHEBI:15377"/>
        <dbReference type="ChEBI" id="CHEBI:15378"/>
        <dbReference type="ChEBI" id="CHEBI:33019"/>
        <dbReference type="ChEBI" id="CHEBI:58053"/>
        <dbReference type="ChEBI" id="CHEBI:61402"/>
        <dbReference type="EC" id="3.6.1.66"/>
    </reaction>
</comment>
<feature type="binding site" evidence="10">
    <location>
        <position position="73"/>
    </location>
    <ligand>
        <name>substrate</name>
    </ligand>
</feature>
<dbReference type="GO" id="GO:0035870">
    <property type="term" value="F:dITP diphosphatase activity"/>
    <property type="evidence" value="ECO:0007669"/>
    <property type="project" value="UniProtKB-UniRule"/>
</dbReference>
<evidence type="ECO:0000256" key="4">
    <source>
        <dbReference type="ARBA" id="ARBA00022741"/>
    </source>
</evidence>
<dbReference type="InterPro" id="IPR020922">
    <property type="entry name" value="dITP/XTP_pyrophosphatase"/>
</dbReference>
<proteinExistence type="inferred from homology"/>
<evidence type="ECO:0000256" key="7">
    <source>
        <dbReference type="ARBA" id="ARBA00023080"/>
    </source>
</evidence>
<evidence type="ECO:0000256" key="9">
    <source>
        <dbReference type="ARBA" id="ARBA00052017"/>
    </source>
</evidence>
<dbReference type="Gene3D" id="3.90.950.10">
    <property type="match status" value="1"/>
</dbReference>
<comment type="catalytic activity">
    <reaction evidence="8 10">
        <text>dITP + H2O = dIMP + diphosphate + H(+)</text>
        <dbReference type="Rhea" id="RHEA:28342"/>
        <dbReference type="ChEBI" id="CHEBI:15377"/>
        <dbReference type="ChEBI" id="CHEBI:15378"/>
        <dbReference type="ChEBI" id="CHEBI:33019"/>
        <dbReference type="ChEBI" id="CHEBI:61194"/>
        <dbReference type="ChEBI" id="CHEBI:61382"/>
        <dbReference type="EC" id="3.6.1.66"/>
    </reaction>
</comment>
<organism evidence="12 13">
    <name type="scientific">Lacrimispora algidixylanolytica</name>
    <dbReference type="NCBI Taxonomy" id="94868"/>
    <lineage>
        <taxon>Bacteria</taxon>
        <taxon>Bacillati</taxon>
        <taxon>Bacillota</taxon>
        <taxon>Clostridia</taxon>
        <taxon>Lachnospirales</taxon>
        <taxon>Lachnospiraceae</taxon>
        <taxon>Lacrimispora</taxon>
    </lineage>
</organism>
<evidence type="ECO:0000256" key="1">
    <source>
        <dbReference type="ARBA" id="ARBA00008023"/>
    </source>
</evidence>